<keyword evidence="3" id="KW-1185">Reference proteome</keyword>
<feature type="compositionally biased region" description="Gly residues" evidence="1">
    <location>
        <begin position="77"/>
        <end position="102"/>
    </location>
</feature>
<feature type="region of interest" description="Disordered" evidence="1">
    <location>
        <begin position="20"/>
        <end position="178"/>
    </location>
</feature>
<comment type="caution">
    <text evidence="2">The sequence shown here is derived from an EMBL/GenBank/DDBJ whole genome shotgun (WGS) entry which is preliminary data.</text>
</comment>
<evidence type="ECO:0000313" key="2">
    <source>
        <dbReference type="EMBL" id="CAG2231740.1"/>
    </source>
</evidence>
<dbReference type="Proteomes" id="UP000683360">
    <property type="component" value="Unassembled WGS sequence"/>
</dbReference>
<evidence type="ECO:0000256" key="1">
    <source>
        <dbReference type="SAM" id="MobiDB-lite"/>
    </source>
</evidence>
<organism evidence="2 3">
    <name type="scientific">Mytilus edulis</name>
    <name type="common">Blue mussel</name>
    <dbReference type="NCBI Taxonomy" id="6550"/>
    <lineage>
        <taxon>Eukaryota</taxon>
        <taxon>Metazoa</taxon>
        <taxon>Spiralia</taxon>
        <taxon>Lophotrochozoa</taxon>
        <taxon>Mollusca</taxon>
        <taxon>Bivalvia</taxon>
        <taxon>Autobranchia</taxon>
        <taxon>Pteriomorphia</taxon>
        <taxon>Mytilida</taxon>
        <taxon>Mytiloidea</taxon>
        <taxon>Mytilidae</taxon>
        <taxon>Mytilinae</taxon>
        <taxon>Mytilus</taxon>
    </lineage>
</organism>
<dbReference type="OrthoDB" id="6154473at2759"/>
<protein>
    <submittedName>
        <fullName evidence="2">Uncharacterized protein</fullName>
    </submittedName>
</protein>
<dbReference type="AlphaFoldDB" id="A0A8S3TPR6"/>
<feature type="compositionally biased region" description="Pro residues" evidence="1">
    <location>
        <begin position="112"/>
        <end position="173"/>
    </location>
</feature>
<accession>A0A8S3TPR6</accession>
<name>A0A8S3TPR6_MYTED</name>
<gene>
    <name evidence="2" type="ORF">MEDL_44505</name>
</gene>
<evidence type="ECO:0000313" key="3">
    <source>
        <dbReference type="Proteomes" id="UP000683360"/>
    </source>
</evidence>
<sequence>MTRTALFYDIEELIYGRKRTGPSFRITDGVPVNHQSPPSKKDPPPPPPKPSSPKGQQNPWMTGSGTGNNGLDLMNMMGGGGGMNFGGGRNTGMGGSGTGRGNTGSQNRWDHPPPPGHNQHPPPPQNHRNSQPPPPPQQNWNHPPPPQNHWNHPPPPQNWHHPPPPLPVNPAPKKPAADVAGTLAALRRQLMMGIGVDTPDHKKGFNPAPVELLHYGCPHELPVQQCVVNPCPIRCKRFPMAKCYTNACGGCAPEWIQNGMKIIDCD</sequence>
<proteinExistence type="predicted"/>
<reference evidence="2" key="1">
    <citation type="submission" date="2021-03" db="EMBL/GenBank/DDBJ databases">
        <authorList>
            <person name="Bekaert M."/>
        </authorList>
    </citation>
    <scope>NUCLEOTIDE SEQUENCE</scope>
</reference>
<dbReference type="EMBL" id="CAJPWZ010002155">
    <property type="protein sequence ID" value="CAG2231740.1"/>
    <property type="molecule type" value="Genomic_DNA"/>
</dbReference>